<evidence type="ECO:0000313" key="1">
    <source>
        <dbReference type="EMBL" id="ADE05254.1"/>
    </source>
</evidence>
<reference evidence="2 3" key="1">
    <citation type="journal article" date="2010" name="PLoS ONE">
        <title>The complete genome sequence of Haloferax volcanii DS2, a model archaeon.</title>
        <authorList>
            <person name="Hartman A.L."/>
            <person name="Norais C."/>
            <person name="Badger J.H."/>
            <person name="Delmas S."/>
            <person name="Haldenby S."/>
            <person name="Madupu R."/>
            <person name="Robinson J."/>
            <person name="Khouri H."/>
            <person name="Ren Q."/>
            <person name="Lowe T.M."/>
            <person name="Maupin-Furlow J."/>
            <person name="Pohlschroder M."/>
            <person name="Daniels C."/>
            <person name="Pfeiffer F."/>
            <person name="Allers T."/>
            <person name="Eisen J.A."/>
        </authorList>
    </citation>
    <scope>NUCLEOTIDE SEQUENCE [LARGE SCALE GENOMIC DNA]</scope>
    <source>
        <strain evidence="3">ATCC 29605 / DSM 3757 / JCM 8879 / NBRC 14742 / NCIMB 2012 / VKM B-1768 / DS2</strain>
        <strain evidence="2">DS2</strain>
        <plasmid evidence="2">pHV1</plasmid>
    </source>
</reference>
<gene>
    <name evidence="2" type="ordered locus">HVO_C0047</name>
    <name evidence="1" type="ordered locus">HVO_C0082</name>
</gene>
<dbReference type="Proteomes" id="UP000008243">
    <property type="component" value="Plasmid pHV1"/>
</dbReference>
<evidence type="ECO:0000313" key="2">
    <source>
        <dbReference type="EMBL" id="ADE05255.1"/>
    </source>
</evidence>
<dbReference type="EMBL" id="CP001957">
    <property type="protein sequence ID" value="ADE05255.1"/>
    <property type="molecule type" value="Genomic_DNA"/>
</dbReference>
<keyword evidence="2" id="KW-0614">Plasmid</keyword>
<dbReference type="EnsemblBacteria" id="ADE05255">
    <property type="protein sequence ID" value="ADE05255"/>
    <property type="gene ID" value="HVO_C0047"/>
</dbReference>
<accession>D4H0D5</accession>
<proteinExistence type="predicted"/>
<evidence type="ECO:0000313" key="3">
    <source>
        <dbReference type="Proteomes" id="UP000008243"/>
    </source>
</evidence>
<keyword evidence="3" id="KW-1185">Reference proteome</keyword>
<dbReference type="EMBL" id="CP001957">
    <property type="protein sequence ID" value="ADE05254.1"/>
    <property type="molecule type" value="Genomic_DNA"/>
</dbReference>
<dbReference type="KEGG" id="hvo:HVO_C0082"/>
<protein>
    <submittedName>
        <fullName evidence="2">Uncharacterized protein</fullName>
    </submittedName>
</protein>
<dbReference type="KEGG" id="hvo:HVO_C0047"/>
<name>D4H0D5_HALVD</name>
<sequence length="172" mass="18013">MSAAGSFCKSSSTEFSITVAPVTVVVVARHVVAIGRCSRAQSSGRVSLTFRSPLALSWSSLLSPPRSCVVFDVVASAVAAVSPLIATSQSRRRARCHGDADRVTAGGFVTFPPVSLSSLYRVSSLFCDVTGVASRRRSLSGRSRTLGLPAPPVAAWRGLVRIGHCFLAPLVP</sequence>
<organism evidence="2 3">
    <name type="scientific">Haloferax volcanii (strain ATCC 29605 / DSM 3757 / JCM 8879 / NBRC 14742 / NCIMB 2012 / VKM B-1768 / DS2)</name>
    <name type="common">Halobacterium volcanii</name>
    <dbReference type="NCBI Taxonomy" id="309800"/>
    <lineage>
        <taxon>Archaea</taxon>
        <taxon>Methanobacteriati</taxon>
        <taxon>Methanobacteriota</taxon>
        <taxon>Stenosarchaea group</taxon>
        <taxon>Halobacteria</taxon>
        <taxon>Halobacteriales</taxon>
        <taxon>Haloferacaceae</taxon>
        <taxon>Haloferax</taxon>
    </lineage>
</organism>
<dbReference type="AlphaFoldDB" id="D4H0D5"/>
<geneLocation type="plasmid" evidence="2 3">
    <name>pHV1</name>
</geneLocation>
<dbReference type="EnsemblBacteria" id="ADE05254">
    <property type="protein sequence ID" value="ADE05254"/>
    <property type="gene ID" value="HVO_C0082"/>
</dbReference>
<dbReference type="HOGENOM" id="CLU_1551799_0_0_2"/>